<dbReference type="STRING" id="188906.SAMN04488526_2687"/>
<dbReference type="EMBL" id="FNZQ01000005">
    <property type="protein sequence ID" value="SEL44148.1"/>
    <property type="molecule type" value="Genomic_DNA"/>
</dbReference>
<gene>
    <name evidence="1" type="ORF">SAMN04488526_2687</name>
</gene>
<dbReference type="Proteomes" id="UP000199283">
    <property type="component" value="Unassembled WGS sequence"/>
</dbReference>
<dbReference type="AlphaFoldDB" id="A0A1H7Q8U4"/>
<protein>
    <submittedName>
        <fullName evidence="1">Uncharacterized protein</fullName>
    </submittedName>
</protein>
<reference evidence="1 2" key="1">
    <citation type="submission" date="2016-10" db="EMBL/GenBank/DDBJ databases">
        <authorList>
            <person name="de Groot N.N."/>
        </authorList>
    </citation>
    <scope>NUCLEOTIDE SEQUENCE [LARGE SCALE GENOMIC DNA]</scope>
    <source>
        <strain evidence="1 2">DSM 14858</strain>
    </source>
</reference>
<organism evidence="1 2">
    <name type="scientific">Jannaschia helgolandensis</name>
    <dbReference type="NCBI Taxonomy" id="188906"/>
    <lineage>
        <taxon>Bacteria</taxon>
        <taxon>Pseudomonadati</taxon>
        <taxon>Pseudomonadota</taxon>
        <taxon>Alphaproteobacteria</taxon>
        <taxon>Rhodobacterales</taxon>
        <taxon>Roseobacteraceae</taxon>
        <taxon>Jannaschia</taxon>
    </lineage>
</organism>
<proteinExistence type="predicted"/>
<sequence>MLSLLLAFALFAAGGFSSGNVRFDQGHDAAESIRTHDVKLADASTCCESVPERAAASCLCYLAYVPARLTVDDTVRRLNYRMAQARAPASVLPNILPDPPKA</sequence>
<name>A0A1H7Q8U4_9RHOB</name>
<dbReference type="RefSeq" id="WP_092763566.1">
    <property type="nucleotide sequence ID" value="NZ_FNZQ01000005.1"/>
</dbReference>
<evidence type="ECO:0000313" key="1">
    <source>
        <dbReference type="EMBL" id="SEL44148.1"/>
    </source>
</evidence>
<accession>A0A1H7Q8U4</accession>
<keyword evidence="2" id="KW-1185">Reference proteome</keyword>
<evidence type="ECO:0000313" key="2">
    <source>
        <dbReference type="Proteomes" id="UP000199283"/>
    </source>
</evidence>